<dbReference type="Proteomes" id="UP000191518">
    <property type="component" value="Unassembled WGS sequence"/>
</dbReference>
<dbReference type="AlphaFoldDB" id="A0A1V6RBF5"/>
<dbReference type="Pfam" id="PF21087">
    <property type="entry name" value="Glyco_hydro_134"/>
    <property type="match status" value="1"/>
</dbReference>
<organism evidence="2 3">
    <name type="scientific">Penicillium vulpinum</name>
    <dbReference type="NCBI Taxonomy" id="29845"/>
    <lineage>
        <taxon>Eukaryota</taxon>
        <taxon>Fungi</taxon>
        <taxon>Dikarya</taxon>
        <taxon>Ascomycota</taxon>
        <taxon>Pezizomycotina</taxon>
        <taxon>Eurotiomycetes</taxon>
        <taxon>Eurotiomycetidae</taxon>
        <taxon>Eurotiales</taxon>
        <taxon>Aspergillaceae</taxon>
        <taxon>Penicillium</taxon>
    </lineage>
</organism>
<evidence type="ECO:0000313" key="3">
    <source>
        <dbReference type="Proteomes" id="UP000191518"/>
    </source>
</evidence>
<feature type="chain" id="PRO_5013184161" evidence="1">
    <location>
        <begin position="19"/>
        <end position="193"/>
    </location>
</feature>
<dbReference type="STRING" id="29845.A0A1V6RBF5"/>
<gene>
    <name evidence="2" type="ORF">PENVUL_c069G04343</name>
</gene>
<protein>
    <submittedName>
        <fullName evidence="2">Uncharacterized protein</fullName>
    </submittedName>
</protein>
<evidence type="ECO:0000256" key="1">
    <source>
        <dbReference type="SAM" id="SignalP"/>
    </source>
</evidence>
<dbReference type="CDD" id="cd19610">
    <property type="entry name" value="mannanase_GH134"/>
    <property type="match status" value="1"/>
</dbReference>
<dbReference type="InterPro" id="IPR049168">
    <property type="entry name" value="Glyco_hydro_134"/>
</dbReference>
<evidence type="ECO:0000313" key="2">
    <source>
        <dbReference type="EMBL" id="OQD98647.1"/>
    </source>
</evidence>
<reference evidence="3" key="1">
    <citation type="journal article" date="2017" name="Nat. Microbiol.">
        <title>Global analysis of biosynthetic gene clusters reveals vast potential of secondary metabolite production in Penicillium species.</title>
        <authorList>
            <person name="Nielsen J.C."/>
            <person name="Grijseels S."/>
            <person name="Prigent S."/>
            <person name="Ji B."/>
            <person name="Dainat J."/>
            <person name="Nielsen K.F."/>
            <person name="Frisvad J.C."/>
            <person name="Workman M."/>
            <person name="Nielsen J."/>
        </authorList>
    </citation>
    <scope>NUCLEOTIDE SEQUENCE [LARGE SCALE GENOMIC DNA]</scope>
    <source>
        <strain evidence="3">IBT 29486</strain>
    </source>
</reference>
<keyword evidence="3" id="KW-1185">Reference proteome</keyword>
<comment type="caution">
    <text evidence="2">The sequence shown here is derived from an EMBL/GenBank/DDBJ whole genome shotgun (WGS) entry which is preliminary data.</text>
</comment>
<accession>A0A1V6RBF5</accession>
<proteinExistence type="predicted"/>
<dbReference type="OrthoDB" id="2888121at2759"/>
<name>A0A1V6RBF5_9EURO</name>
<feature type="signal peptide" evidence="1">
    <location>
        <begin position="1"/>
        <end position="18"/>
    </location>
</feature>
<keyword evidence="1" id="KW-0732">Signal</keyword>
<sequence length="193" mass="21266">MQLLSLFSSLALASAVVSSPTSGLKAIVTRADDRGNYTVPGLGSRKQEVLNAGGNTRDMAIAMLETETMTTDYIYGDGKTGDATNFGIFKQNWYILRNSASEFLGKTESEVDDGAILNSDLPLDIQSRHEGEEQYGYETWFSGHRNGESGINNPGTDDINAYIDAISWIQQQIESDEKYQSDDTRFWVDVVAI</sequence>
<dbReference type="EMBL" id="MDYP01000069">
    <property type="protein sequence ID" value="OQD98647.1"/>
    <property type="molecule type" value="Genomic_DNA"/>
</dbReference>